<comment type="similarity">
    <text evidence="6">Belongs to the protein kinase superfamily. STE Ser/Thr protein kinase family. MAP kinase kinase subfamily.</text>
</comment>
<dbReference type="VEuPathDB" id="FungiDB:AAP_01745"/>
<dbReference type="PANTHER" id="PTHR47448:SF5">
    <property type="entry name" value="MITOGEN-ACTIVATED PROTEIN KINASE KINAE MKK2"/>
    <property type="match status" value="1"/>
</dbReference>
<feature type="compositionally biased region" description="Low complexity" evidence="11">
    <location>
        <begin position="27"/>
        <end position="38"/>
    </location>
</feature>
<feature type="compositionally biased region" description="Gly residues" evidence="11">
    <location>
        <begin position="55"/>
        <end position="71"/>
    </location>
</feature>
<name>A0A168AWE0_9EURO</name>
<keyword evidence="4 13" id="KW-0418">Kinase</keyword>
<evidence type="ECO:0000256" key="10">
    <source>
        <dbReference type="PROSITE-ProRule" id="PRU10141"/>
    </source>
</evidence>
<dbReference type="SUPFAM" id="SSF56112">
    <property type="entry name" value="Protein kinase-like (PK-like)"/>
    <property type="match status" value="1"/>
</dbReference>
<comment type="catalytic activity">
    <reaction evidence="7">
        <text>L-threonyl-[protein] + ATP = O-phospho-L-threonyl-[protein] + ADP + H(+)</text>
        <dbReference type="Rhea" id="RHEA:46608"/>
        <dbReference type="Rhea" id="RHEA-COMP:11060"/>
        <dbReference type="Rhea" id="RHEA-COMP:11605"/>
        <dbReference type="ChEBI" id="CHEBI:15378"/>
        <dbReference type="ChEBI" id="CHEBI:30013"/>
        <dbReference type="ChEBI" id="CHEBI:30616"/>
        <dbReference type="ChEBI" id="CHEBI:61977"/>
        <dbReference type="ChEBI" id="CHEBI:456216"/>
        <dbReference type="EC" id="2.7.11.24"/>
    </reaction>
    <physiologicalReaction direction="left-to-right" evidence="7">
        <dbReference type="Rhea" id="RHEA:46609"/>
    </physiologicalReaction>
</comment>
<evidence type="ECO:0000313" key="13">
    <source>
        <dbReference type="EMBL" id="KZZ94445.1"/>
    </source>
</evidence>
<feature type="compositionally biased region" description="Polar residues" evidence="11">
    <location>
        <begin position="176"/>
        <end position="190"/>
    </location>
</feature>
<keyword evidence="3 10" id="KW-0547">Nucleotide-binding</keyword>
<dbReference type="GO" id="GO:0004707">
    <property type="term" value="F:MAP kinase activity"/>
    <property type="evidence" value="ECO:0007669"/>
    <property type="project" value="UniProtKB-EC"/>
</dbReference>
<organism evidence="13 14">
    <name type="scientific">Ascosphaera apis ARSEF 7405</name>
    <dbReference type="NCBI Taxonomy" id="392613"/>
    <lineage>
        <taxon>Eukaryota</taxon>
        <taxon>Fungi</taxon>
        <taxon>Dikarya</taxon>
        <taxon>Ascomycota</taxon>
        <taxon>Pezizomycotina</taxon>
        <taxon>Eurotiomycetes</taxon>
        <taxon>Eurotiomycetidae</taxon>
        <taxon>Onygenales</taxon>
        <taxon>Ascosphaeraceae</taxon>
        <taxon>Ascosphaera</taxon>
    </lineage>
</organism>
<dbReference type="AlphaFoldDB" id="A0A168AWE0"/>
<accession>A0A168AWE0</accession>
<feature type="compositionally biased region" description="Low complexity" evidence="11">
    <location>
        <begin position="83"/>
        <end position="98"/>
    </location>
</feature>
<evidence type="ECO:0000256" key="1">
    <source>
        <dbReference type="ARBA" id="ARBA00012411"/>
    </source>
</evidence>
<feature type="compositionally biased region" description="Low complexity" evidence="11">
    <location>
        <begin position="191"/>
        <end position="202"/>
    </location>
</feature>
<keyword evidence="2" id="KW-0808">Transferase</keyword>
<gene>
    <name evidence="13" type="ORF">AAP_01745</name>
</gene>
<dbReference type="PROSITE" id="PS00107">
    <property type="entry name" value="PROTEIN_KINASE_ATP"/>
    <property type="match status" value="1"/>
</dbReference>
<dbReference type="GO" id="GO:0005524">
    <property type="term" value="F:ATP binding"/>
    <property type="evidence" value="ECO:0007669"/>
    <property type="project" value="UniProtKB-UniRule"/>
</dbReference>
<dbReference type="Proteomes" id="UP000242877">
    <property type="component" value="Unassembled WGS sequence"/>
</dbReference>
<dbReference type="EMBL" id="AZGZ01000006">
    <property type="protein sequence ID" value="KZZ94445.1"/>
    <property type="molecule type" value="Genomic_DNA"/>
</dbReference>
<dbReference type="InterPro" id="IPR050915">
    <property type="entry name" value="MAP_kinase_kinase"/>
</dbReference>
<dbReference type="InterPro" id="IPR017441">
    <property type="entry name" value="Protein_kinase_ATP_BS"/>
</dbReference>
<dbReference type="OrthoDB" id="10252354at2759"/>
<dbReference type="InterPro" id="IPR011009">
    <property type="entry name" value="Kinase-like_dom_sf"/>
</dbReference>
<evidence type="ECO:0000256" key="3">
    <source>
        <dbReference type="ARBA" id="ARBA00022741"/>
    </source>
</evidence>
<comment type="caution">
    <text evidence="13">The sequence shown here is derived from an EMBL/GenBank/DDBJ whole genome shotgun (WGS) entry which is preliminary data.</text>
</comment>
<feature type="binding site" evidence="10">
    <location>
        <position position="305"/>
    </location>
    <ligand>
        <name>ATP</name>
        <dbReference type="ChEBI" id="CHEBI:30616"/>
    </ligand>
</feature>
<feature type="domain" description="Protein kinase" evidence="12">
    <location>
        <begin position="276"/>
        <end position="546"/>
    </location>
</feature>
<dbReference type="FunFam" id="1.10.510.10:FF:000263">
    <property type="entry name" value="MAP kinase skh1/pek1"/>
    <property type="match status" value="1"/>
</dbReference>
<evidence type="ECO:0000256" key="7">
    <source>
        <dbReference type="ARBA" id="ARBA00047919"/>
    </source>
</evidence>
<evidence type="ECO:0000313" key="14">
    <source>
        <dbReference type="Proteomes" id="UP000242877"/>
    </source>
</evidence>
<protein>
    <recommendedName>
        <fullName evidence="9">Mitogen-activated protein kinase kinae mkk2</fullName>
        <ecNumber evidence="1">2.7.11.24</ecNumber>
    </recommendedName>
</protein>
<feature type="compositionally biased region" description="Low complexity" evidence="11">
    <location>
        <begin position="158"/>
        <end position="167"/>
    </location>
</feature>
<comment type="catalytic activity">
    <reaction evidence="8">
        <text>L-seryl-[protein] + ATP = O-phospho-L-seryl-[protein] + ADP + H(+)</text>
        <dbReference type="Rhea" id="RHEA:17989"/>
        <dbReference type="Rhea" id="RHEA-COMP:9863"/>
        <dbReference type="Rhea" id="RHEA-COMP:11604"/>
        <dbReference type="ChEBI" id="CHEBI:15378"/>
        <dbReference type="ChEBI" id="CHEBI:29999"/>
        <dbReference type="ChEBI" id="CHEBI:30616"/>
        <dbReference type="ChEBI" id="CHEBI:83421"/>
        <dbReference type="ChEBI" id="CHEBI:456216"/>
        <dbReference type="EC" id="2.7.11.24"/>
    </reaction>
    <physiologicalReaction direction="left-to-right" evidence="8">
        <dbReference type="Rhea" id="RHEA:17990"/>
    </physiologicalReaction>
</comment>
<dbReference type="PROSITE" id="PS50011">
    <property type="entry name" value="PROTEIN_KINASE_DOM"/>
    <property type="match status" value="1"/>
</dbReference>
<dbReference type="FunFam" id="3.30.200.20:FF:000294">
    <property type="entry name" value="Map kinase kinase"/>
    <property type="match status" value="1"/>
</dbReference>
<feature type="region of interest" description="Disordered" evidence="11">
    <location>
        <begin position="1"/>
        <end position="202"/>
    </location>
</feature>
<evidence type="ECO:0000256" key="2">
    <source>
        <dbReference type="ARBA" id="ARBA00022679"/>
    </source>
</evidence>
<dbReference type="InterPro" id="IPR000719">
    <property type="entry name" value="Prot_kinase_dom"/>
</dbReference>
<evidence type="ECO:0000256" key="8">
    <source>
        <dbReference type="ARBA" id="ARBA00048130"/>
    </source>
</evidence>
<dbReference type="PANTHER" id="PTHR47448">
    <property type="entry name" value="DUAL SPECIFICITY MITOGEN-ACTIVATED PROTEIN KINASE KINASE DSOR1-LIKE PROTEIN"/>
    <property type="match status" value="1"/>
</dbReference>
<evidence type="ECO:0000256" key="4">
    <source>
        <dbReference type="ARBA" id="ARBA00022777"/>
    </source>
</evidence>
<evidence type="ECO:0000259" key="12">
    <source>
        <dbReference type="PROSITE" id="PS50011"/>
    </source>
</evidence>
<keyword evidence="5 10" id="KW-0067">ATP-binding</keyword>
<evidence type="ECO:0000256" key="5">
    <source>
        <dbReference type="ARBA" id="ARBA00022840"/>
    </source>
</evidence>
<proteinExistence type="inferred from homology"/>
<dbReference type="CDD" id="cd06621">
    <property type="entry name" value="PKc_Pek1_like"/>
    <property type="match status" value="1"/>
</dbReference>
<evidence type="ECO:0000256" key="11">
    <source>
        <dbReference type="SAM" id="MobiDB-lite"/>
    </source>
</evidence>
<evidence type="ECO:0000256" key="6">
    <source>
        <dbReference type="ARBA" id="ARBA00038035"/>
    </source>
</evidence>
<dbReference type="Gene3D" id="1.10.510.10">
    <property type="entry name" value="Transferase(Phosphotransferase) domain 1"/>
    <property type="match status" value="1"/>
</dbReference>
<dbReference type="EC" id="2.7.11.24" evidence="1"/>
<dbReference type="Gene3D" id="3.30.200.20">
    <property type="entry name" value="Phosphorylase Kinase, domain 1"/>
    <property type="match status" value="1"/>
</dbReference>
<feature type="compositionally biased region" description="Polar residues" evidence="11">
    <location>
        <begin position="134"/>
        <end position="157"/>
    </location>
</feature>
<dbReference type="InterPro" id="IPR008271">
    <property type="entry name" value="Ser/Thr_kinase_AS"/>
</dbReference>
<dbReference type="SMART" id="SM00220">
    <property type="entry name" value="S_TKc"/>
    <property type="match status" value="1"/>
</dbReference>
<evidence type="ECO:0000256" key="9">
    <source>
        <dbReference type="ARBA" id="ARBA00071969"/>
    </source>
</evidence>
<keyword evidence="14" id="KW-1185">Reference proteome</keyword>
<sequence>MSAPNQAPTLKVPTPGNRPKPRLMIPSGAAGKSISVSSGGIGVHDPSGASSNSSGLGGGSGASGAVSGGYDTGADRITDDLDSNSLGQQSSSASQYQSAVPAPLAIGVPSSGPSPAPRRTSGARPAPPKLQLATPKTNNNVKPTPTPLQVGTTPATAQQQQQQQQQQSSIPGGPGNFSSAPHSRSGSYTQSAGSANNPASASASASSYSALSLAMGMKPSHQHGTNEAPGMSSVYEDGAEQLTRDLDKMSLELGRPVDADDLDDEGWLAARTTGRIIEIDVLGEGAGGAVTKCQLKDGKTVFALKVITTDPNPDVKKQIFREINFNKDCRSDYICRYYGAFMDFASSTISIAMEFCEGGSLDAIYREVKNLGGRTGEKVLGKIAEGVLNGLTYLHSLKIIHRDIKPSNILLCRNGQVKLCDFGVSGEFGTKGVADTFIGTHYYMAPERITGKPYTITSDVWSLGVTLLEVAQHRFPFPADGTEMQPKSGLIDLLTYIVRQPIPKLKDEPENGVKWSENFKSFIDYSLERDPAVRRPPWEMLEHPWMIEMRPKKVNMALFLKKVWDWQD</sequence>
<dbReference type="Pfam" id="PF00069">
    <property type="entry name" value="Pkinase"/>
    <property type="match status" value="1"/>
</dbReference>
<reference evidence="13 14" key="1">
    <citation type="journal article" date="2016" name="Genome Biol. Evol.">
        <title>Divergent and convergent evolution of fungal pathogenicity.</title>
        <authorList>
            <person name="Shang Y."/>
            <person name="Xiao G."/>
            <person name="Zheng P."/>
            <person name="Cen K."/>
            <person name="Zhan S."/>
            <person name="Wang C."/>
        </authorList>
    </citation>
    <scope>NUCLEOTIDE SEQUENCE [LARGE SCALE GENOMIC DNA]</scope>
    <source>
        <strain evidence="13 14">ARSEF 7405</strain>
    </source>
</reference>
<dbReference type="PROSITE" id="PS00108">
    <property type="entry name" value="PROTEIN_KINASE_ST"/>
    <property type="match status" value="1"/>
</dbReference>